<accession>A0A1R1Y9I8</accession>
<sequence>MSEDTNARIDELTALVNRLLRGRVSQTEDEDPHVTPRIPVTDLKMNYVPPQLNDSESTSATKPIDFYVHKNIQDNPGIIFKDDPEISFANTMRVLLSEIATTVTQTRLENLHMGMELSGRVAQIEVTESKPLMDLYTFDAFLASKKPDTRKRLVQPFRKRQQVAVSYETTSSNVTTSPHRGTALYVQIGVIQANGQPIGSENSRRGIQNPIQEPRIRANPPFVIEKAISAIIIRLKIFNDEGRAPISGAYTLEIGAGSNGPVVNDAPEPIQEETESGGQQGAHSGGSFKNIQASNRGGQNSGSGILKTAIYDPQEDWRPQAGSRPEISEQMCRGKELEYRNPDVDMPYDPPKRLYDFHGFEGCIHAHPYPQVVHEALHILVERQYIPVLGASILAVAKSSHFYQSAQTGGMYLKLETGLLQADRAEVQDQRKEIFFRPFPDNYTPGNEHKLTRYDPEDPTIQGQGPTPEDQQVAERWINNVEAPVELHREIPGYFGFTPSGTPDSEEALGIEEKFSVKVEILGVDSYSNRAGNPEPAILERLADDLEWAVLSPRDAGNGDLYRLHPESSRCPKQAHSPNRMVYIQGDLRSPELSIQTPRRGPIRLTPEQEGYTEGQTGAFDTNFHKSVVEICYLVPRPERIVTDPASIVTSDNGSARLPKRKIATHREQTLNIDGMADQRRVLQQQGLSDIAINIFDSNERCIKRRSRYYLEQQRFLDWRT</sequence>
<comment type="caution">
    <text evidence="2">The sequence shown here is derived from an EMBL/GenBank/DDBJ whole genome shotgun (WGS) entry which is preliminary data.</text>
</comment>
<feature type="compositionally biased region" description="Polar residues" evidence="1">
    <location>
        <begin position="289"/>
        <end position="298"/>
    </location>
</feature>
<dbReference type="EMBL" id="LSSM01002009">
    <property type="protein sequence ID" value="OMJ23530.1"/>
    <property type="molecule type" value="Genomic_DNA"/>
</dbReference>
<feature type="region of interest" description="Disordered" evidence="1">
    <location>
        <begin position="446"/>
        <end position="470"/>
    </location>
</feature>
<proteinExistence type="predicted"/>
<dbReference type="Proteomes" id="UP000187429">
    <property type="component" value="Unassembled WGS sequence"/>
</dbReference>
<dbReference type="AlphaFoldDB" id="A0A1R1Y9I8"/>
<dbReference type="OrthoDB" id="7477527at2759"/>
<keyword evidence="3" id="KW-1185">Reference proteome</keyword>
<evidence type="ECO:0000313" key="2">
    <source>
        <dbReference type="EMBL" id="OMJ23530.1"/>
    </source>
</evidence>
<protein>
    <submittedName>
        <fullName evidence="2">Uncharacterized protein</fullName>
    </submittedName>
</protein>
<feature type="compositionally biased region" description="Basic and acidic residues" evidence="1">
    <location>
        <begin position="447"/>
        <end position="456"/>
    </location>
</feature>
<feature type="region of interest" description="Disordered" evidence="1">
    <location>
        <begin position="260"/>
        <end position="306"/>
    </location>
</feature>
<gene>
    <name evidence="2" type="ORF">AYI69_g4935</name>
</gene>
<evidence type="ECO:0000256" key="1">
    <source>
        <dbReference type="SAM" id="MobiDB-lite"/>
    </source>
</evidence>
<reference evidence="3" key="1">
    <citation type="submission" date="2017-01" db="EMBL/GenBank/DDBJ databases">
        <authorList>
            <person name="Wang Y."/>
            <person name="White M."/>
            <person name="Kvist S."/>
            <person name="Moncalvo J.-M."/>
        </authorList>
    </citation>
    <scope>NUCLEOTIDE SEQUENCE [LARGE SCALE GENOMIC DNA]</scope>
    <source>
        <strain evidence="3">ID-206-W2</strain>
    </source>
</reference>
<organism evidence="2 3">
    <name type="scientific">Smittium culicis</name>
    <dbReference type="NCBI Taxonomy" id="133412"/>
    <lineage>
        <taxon>Eukaryota</taxon>
        <taxon>Fungi</taxon>
        <taxon>Fungi incertae sedis</taxon>
        <taxon>Zoopagomycota</taxon>
        <taxon>Kickxellomycotina</taxon>
        <taxon>Harpellomycetes</taxon>
        <taxon>Harpellales</taxon>
        <taxon>Legeriomycetaceae</taxon>
        <taxon>Smittium</taxon>
    </lineage>
</organism>
<evidence type="ECO:0000313" key="3">
    <source>
        <dbReference type="Proteomes" id="UP000187429"/>
    </source>
</evidence>
<name>A0A1R1Y9I8_9FUNG</name>